<dbReference type="InterPro" id="IPR003644">
    <property type="entry name" value="Calx_beta"/>
</dbReference>
<name>A0ABU8YX86_9CYAN</name>
<evidence type="ECO:0000256" key="2">
    <source>
        <dbReference type="ARBA" id="ARBA00022737"/>
    </source>
</evidence>
<comment type="caution">
    <text evidence="5">The sequence shown here is derived from an EMBL/GenBank/DDBJ whole genome shotgun (WGS) entry which is preliminary data.</text>
</comment>
<dbReference type="SUPFAM" id="SSF141072">
    <property type="entry name" value="CalX-like"/>
    <property type="match status" value="2"/>
</dbReference>
<dbReference type="SMART" id="SM00237">
    <property type="entry name" value="Calx_beta"/>
    <property type="match status" value="2"/>
</dbReference>
<evidence type="ECO:0000256" key="3">
    <source>
        <dbReference type="ARBA" id="ARBA00022837"/>
    </source>
</evidence>
<evidence type="ECO:0000259" key="4">
    <source>
        <dbReference type="SMART" id="SM00237"/>
    </source>
</evidence>
<sequence length="292" mass="29035">MAETLRLNLVNGNYAIAPASGNATVTITANDSIAYAIALTNPATGSLTEGNSGTKPVTFTVTRSGGTGVASTVNYAIAGTATNGADYNNINAAGANSATGAIAFAANETTKTISVDVLGETLVEPDETITVTLSNPNLTAAPESSTITANTATATITNDDTPLISINNVVVTEGNTGTVNATFTASLSAVSNLPVTVNYATADGTATTADSDYTAATGSVSFAAGETTKTIAVAVNGDAKLETDETFNVNLSNPVNGTIAKVTGIGTITNDDVQSSSSSISINNVTVTEGNS</sequence>
<dbReference type="EMBL" id="JBBLXS010000934">
    <property type="protein sequence ID" value="MEK0189086.1"/>
    <property type="molecule type" value="Genomic_DNA"/>
</dbReference>
<feature type="non-terminal residue" evidence="5">
    <location>
        <position position="292"/>
    </location>
</feature>
<protein>
    <submittedName>
        <fullName evidence="5">Calx-beta domain-containing protein</fullName>
    </submittedName>
</protein>
<keyword evidence="6" id="KW-1185">Reference proteome</keyword>
<feature type="domain" description="Calx-beta" evidence="4">
    <location>
        <begin position="152"/>
        <end position="252"/>
    </location>
</feature>
<dbReference type="InterPro" id="IPR038081">
    <property type="entry name" value="CalX-like_sf"/>
</dbReference>
<reference evidence="5 6" key="1">
    <citation type="journal article" date="2020" name="Harmful Algae">
        <title>Molecular and morphological characterization of a novel dihydroanatoxin-a producing Microcoleus species (cyanobacteria) from the Russian River, California, USA.</title>
        <authorList>
            <person name="Conklin K.Y."/>
            <person name="Stancheva R."/>
            <person name="Otten T.G."/>
            <person name="Fadness R."/>
            <person name="Boyer G.L."/>
            <person name="Read B."/>
            <person name="Zhang X."/>
            <person name="Sheath R.G."/>
        </authorList>
    </citation>
    <scope>NUCLEOTIDE SEQUENCE [LARGE SCALE GENOMIC DNA]</scope>
    <source>
        <strain evidence="5 6">PTRS2</strain>
    </source>
</reference>
<evidence type="ECO:0000313" key="6">
    <source>
        <dbReference type="Proteomes" id="UP001384579"/>
    </source>
</evidence>
<keyword evidence="3" id="KW-0106">Calcium</keyword>
<keyword evidence="2" id="KW-0677">Repeat</keyword>
<feature type="domain" description="Calx-beta" evidence="4">
    <location>
        <begin position="23"/>
        <end position="134"/>
    </location>
</feature>
<organism evidence="5 6">
    <name type="scientific">Microcoleus anatoxicus PTRS2</name>
    <dbReference type="NCBI Taxonomy" id="2705321"/>
    <lineage>
        <taxon>Bacteria</taxon>
        <taxon>Bacillati</taxon>
        <taxon>Cyanobacteriota</taxon>
        <taxon>Cyanophyceae</taxon>
        <taxon>Oscillatoriophycideae</taxon>
        <taxon>Oscillatoriales</taxon>
        <taxon>Microcoleaceae</taxon>
        <taxon>Microcoleus</taxon>
        <taxon>Microcoleus anatoxicus</taxon>
    </lineage>
</organism>
<dbReference type="PANTHER" id="PTHR46682:SF1">
    <property type="entry name" value="ADHESION G-PROTEIN COUPLED RECEPTOR V1"/>
    <property type="match status" value="1"/>
</dbReference>
<gene>
    <name evidence="5" type="ORF">WMG39_30200</name>
</gene>
<dbReference type="Pfam" id="PF03160">
    <property type="entry name" value="Calx-beta"/>
    <property type="match status" value="2"/>
</dbReference>
<keyword evidence="1" id="KW-0732">Signal</keyword>
<proteinExistence type="predicted"/>
<accession>A0ABU8YX86</accession>
<dbReference type="Proteomes" id="UP001384579">
    <property type="component" value="Unassembled WGS sequence"/>
</dbReference>
<dbReference type="PANTHER" id="PTHR46682">
    <property type="entry name" value="ADHESION G-PROTEIN COUPLED RECEPTOR V1"/>
    <property type="match status" value="1"/>
</dbReference>
<dbReference type="Gene3D" id="2.60.40.2030">
    <property type="match status" value="2"/>
</dbReference>
<dbReference type="InterPro" id="IPR026919">
    <property type="entry name" value="ADGRV1"/>
</dbReference>
<evidence type="ECO:0000313" key="5">
    <source>
        <dbReference type="EMBL" id="MEK0189086.1"/>
    </source>
</evidence>
<dbReference type="RefSeq" id="WP_340542388.1">
    <property type="nucleotide sequence ID" value="NZ_JBBLXS010000934.1"/>
</dbReference>
<evidence type="ECO:0000256" key="1">
    <source>
        <dbReference type="ARBA" id="ARBA00022729"/>
    </source>
</evidence>